<evidence type="ECO:0000313" key="3">
    <source>
        <dbReference type="Proteomes" id="UP000276309"/>
    </source>
</evidence>
<dbReference type="InterPro" id="IPR036568">
    <property type="entry name" value="GGCT-like_sf"/>
</dbReference>
<keyword evidence="2" id="KW-0808">Transferase</keyword>
<dbReference type="Gene3D" id="3.10.490.10">
    <property type="entry name" value="Gamma-glutamyl cyclotransferase-like"/>
    <property type="match status" value="1"/>
</dbReference>
<gene>
    <name evidence="2" type="ORF">D1013_18700</name>
</gene>
<dbReference type="SUPFAM" id="SSF110857">
    <property type="entry name" value="Gamma-glutamyl cyclotransferase-like"/>
    <property type="match status" value="1"/>
</dbReference>
<dbReference type="GO" id="GO:0016740">
    <property type="term" value="F:transferase activity"/>
    <property type="evidence" value="ECO:0007669"/>
    <property type="project" value="UniProtKB-KW"/>
</dbReference>
<accession>A0A3G2LAI6</accession>
<keyword evidence="3" id="KW-1185">Reference proteome</keyword>
<reference evidence="2 3" key="1">
    <citation type="submission" date="2018-08" db="EMBL/GenBank/DDBJ databases">
        <title>The reduced genetic potential of extracellular carbohydrate catabolism in Euzebyella marina RN62, a Flavobacteriia bacterium isolated from the hadal water.</title>
        <authorList>
            <person name="Xue C."/>
        </authorList>
    </citation>
    <scope>NUCLEOTIDE SEQUENCE [LARGE SCALE GENOMIC DNA]</scope>
    <source>
        <strain evidence="2 3">RN62</strain>
    </source>
</reference>
<sequence>MIEYLFSYGTLKDLGIQKQVFGKTLKMDNDQLPGYELSSTRAYGQYLVIQKAFNKDKCIEGVALEVSTQDLKQADTYEGPEYKRILVNLKSGKEAWVYVAKQP</sequence>
<dbReference type="OrthoDB" id="9798388at2"/>
<protein>
    <submittedName>
        <fullName evidence="2">Gamma-glutamylcyclotransferase</fullName>
    </submittedName>
</protein>
<dbReference type="InterPro" id="IPR013024">
    <property type="entry name" value="GGCT-like"/>
</dbReference>
<evidence type="ECO:0000259" key="1">
    <source>
        <dbReference type="Pfam" id="PF06094"/>
    </source>
</evidence>
<dbReference type="RefSeq" id="WP_121850274.1">
    <property type="nucleotide sequence ID" value="NZ_CP032050.1"/>
</dbReference>
<dbReference type="EMBL" id="CP032050">
    <property type="protein sequence ID" value="AYN69268.1"/>
    <property type="molecule type" value="Genomic_DNA"/>
</dbReference>
<dbReference type="InterPro" id="IPR009288">
    <property type="entry name" value="AIG2-like_dom"/>
</dbReference>
<dbReference type="Pfam" id="PF06094">
    <property type="entry name" value="GGACT"/>
    <property type="match status" value="1"/>
</dbReference>
<dbReference type="KEGG" id="emar:D1013_18700"/>
<feature type="domain" description="Gamma-glutamylcyclotransferase AIG2-like" evidence="1">
    <location>
        <begin position="5"/>
        <end position="101"/>
    </location>
</feature>
<organism evidence="2 3">
    <name type="scientific">Euzebyella marina</name>
    <dbReference type="NCBI Taxonomy" id="1761453"/>
    <lineage>
        <taxon>Bacteria</taxon>
        <taxon>Pseudomonadati</taxon>
        <taxon>Bacteroidota</taxon>
        <taxon>Flavobacteriia</taxon>
        <taxon>Flavobacteriales</taxon>
        <taxon>Flavobacteriaceae</taxon>
        <taxon>Euzebyella</taxon>
    </lineage>
</organism>
<dbReference type="Proteomes" id="UP000276309">
    <property type="component" value="Chromosome"/>
</dbReference>
<evidence type="ECO:0000313" key="2">
    <source>
        <dbReference type="EMBL" id="AYN69268.1"/>
    </source>
</evidence>
<proteinExistence type="predicted"/>
<name>A0A3G2LAI6_9FLAO</name>
<dbReference type="CDD" id="cd06661">
    <property type="entry name" value="GGCT_like"/>
    <property type="match status" value="1"/>
</dbReference>
<dbReference type="AlphaFoldDB" id="A0A3G2LAI6"/>